<evidence type="ECO:0000313" key="2">
    <source>
        <dbReference type="EMBL" id="CAB4161166.1"/>
    </source>
</evidence>
<dbReference type="Pfam" id="PF00149">
    <property type="entry name" value="Metallophos"/>
    <property type="match status" value="1"/>
</dbReference>
<dbReference type="CDD" id="cd00838">
    <property type="entry name" value="MPP_superfamily"/>
    <property type="match status" value="1"/>
</dbReference>
<feature type="domain" description="Calcineurin-like phosphoesterase" evidence="1">
    <location>
        <begin position="8"/>
        <end position="145"/>
    </location>
</feature>
<dbReference type="Gene3D" id="3.60.21.10">
    <property type="match status" value="1"/>
</dbReference>
<dbReference type="InterPro" id="IPR004843">
    <property type="entry name" value="Calcineurin-like_PHP"/>
</dbReference>
<name>A0A6J5NU26_9CAUD</name>
<dbReference type="InterPro" id="IPR029052">
    <property type="entry name" value="Metallo-depent_PP-like"/>
</dbReference>
<gene>
    <name evidence="2" type="ORF">UFOVP765_56</name>
</gene>
<sequence>MAQAYKSVLVISDLHIPYHHPDAFNFLKALKTKYKPDLVINIGDELDMHAMSMHDSDPDLFSAGHELAASIAYIQTLEKIFPKMKIVHSNHSSMLYRRALKHGVPKGYLKHYNDFLGVGKGWEWEEDITISLSDGSRCFFTHGLSADVLKVAMQYGMNTVQGHYHTKFSVSYYSNPDALVWGMQVGSLINQKSMAFNYAKNFKTRFIVGCGMILNGQPKLMPMVLNTNGKWNGKIV</sequence>
<accession>A0A6J5NU26</accession>
<dbReference type="GO" id="GO:0016787">
    <property type="term" value="F:hydrolase activity"/>
    <property type="evidence" value="ECO:0007669"/>
    <property type="project" value="InterPro"/>
</dbReference>
<evidence type="ECO:0000259" key="1">
    <source>
        <dbReference type="Pfam" id="PF00149"/>
    </source>
</evidence>
<organism evidence="2">
    <name type="scientific">uncultured Caudovirales phage</name>
    <dbReference type="NCBI Taxonomy" id="2100421"/>
    <lineage>
        <taxon>Viruses</taxon>
        <taxon>Duplodnaviria</taxon>
        <taxon>Heunggongvirae</taxon>
        <taxon>Uroviricota</taxon>
        <taxon>Caudoviricetes</taxon>
        <taxon>Peduoviridae</taxon>
        <taxon>Maltschvirus</taxon>
        <taxon>Maltschvirus maltsch</taxon>
    </lineage>
</organism>
<protein>
    <submittedName>
        <fullName evidence="2">MPP_superfamily domain containing protein</fullName>
    </submittedName>
</protein>
<reference evidence="2" key="1">
    <citation type="submission" date="2020-04" db="EMBL/GenBank/DDBJ databases">
        <authorList>
            <person name="Chiriac C."/>
            <person name="Salcher M."/>
            <person name="Ghai R."/>
            <person name="Kavagutti S V."/>
        </authorList>
    </citation>
    <scope>NUCLEOTIDE SEQUENCE</scope>
</reference>
<dbReference type="EMBL" id="LR796703">
    <property type="protein sequence ID" value="CAB4161166.1"/>
    <property type="molecule type" value="Genomic_DNA"/>
</dbReference>
<dbReference type="SUPFAM" id="SSF56300">
    <property type="entry name" value="Metallo-dependent phosphatases"/>
    <property type="match status" value="1"/>
</dbReference>
<proteinExistence type="predicted"/>